<comment type="caution">
    <text evidence="2">The sequence shown here is derived from an EMBL/GenBank/DDBJ whole genome shotgun (WGS) entry which is preliminary data.</text>
</comment>
<dbReference type="PANTHER" id="PTHR40943:SF1">
    <property type="entry name" value="CYTOPLASMIC PROTEIN"/>
    <property type="match status" value="1"/>
</dbReference>
<feature type="domain" description="(S)-ureidoglycine aminohydrolase cupin" evidence="1">
    <location>
        <begin position="44"/>
        <end position="115"/>
    </location>
</feature>
<dbReference type="PANTHER" id="PTHR40943">
    <property type="entry name" value="CYTOPLASMIC PROTEIN-RELATED"/>
    <property type="match status" value="1"/>
</dbReference>
<dbReference type="RefSeq" id="WP_378771843.1">
    <property type="nucleotide sequence ID" value="NZ_JBHTII010000001.1"/>
</dbReference>
<sequence length="132" mass="14178">MTDATIPAIAYEASPESMALPSGRARTPILAGTPAESFHVLHRDAGGRSGVWQCTPGRFESARQGDTELMHFIAGAGTITTADGTVHEIRPGVMLVAPDGWRGTWDIRETVRKVYTIWNVPTPTDDTTGDLS</sequence>
<keyword evidence="3" id="KW-1185">Reference proteome</keyword>
<dbReference type="Pfam" id="PF05899">
    <property type="entry name" value="Cupin_3"/>
    <property type="match status" value="1"/>
</dbReference>
<proteinExistence type="predicted"/>
<organism evidence="2 3">
    <name type="scientific">Microbacterium insulae</name>
    <dbReference type="NCBI Taxonomy" id="483014"/>
    <lineage>
        <taxon>Bacteria</taxon>
        <taxon>Bacillati</taxon>
        <taxon>Actinomycetota</taxon>
        <taxon>Actinomycetes</taxon>
        <taxon>Micrococcales</taxon>
        <taxon>Microbacteriaceae</taxon>
        <taxon>Microbacterium</taxon>
    </lineage>
</organism>
<evidence type="ECO:0000313" key="3">
    <source>
        <dbReference type="Proteomes" id="UP001597055"/>
    </source>
</evidence>
<dbReference type="InterPro" id="IPR014710">
    <property type="entry name" value="RmlC-like_jellyroll"/>
</dbReference>
<dbReference type="CDD" id="cd02227">
    <property type="entry name" value="cupin_TM1112-like"/>
    <property type="match status" value="1"/>
</dbReference>
<evidence type="ECO:0000313" key="2">
    <source>
        <dbReference type="EMBL" id="MFD0790328.1"/>
    </source>
</evidence>
<protein>
    <submittedName>
        <fullName evidence="2">Cupin domain-containing protein</fullName>
    </submittedName>
</protein>
<dbReference type="Gene3D" id="2.60.120.10">
    <property type="entry name" value="Jelly Rolls"/>
    <property type="match status" value="1"/>
</dbReference>
<dbReference type="EMBL" id="JBHTII010000001">
    <property type="protein sequence ID" value="MFD0790328.1"/>
    <property type="molecule type" value="Genomic_DNA"/>
</dbReference>
<dbReference type="InterPro" id="IPR011051">
    <property type="entry name" value="RmlC_Cupin_sf"/>
</dbReference>
<dbReference type="InterPro" id="IPR008579">
    <property type="entry name" value="UGlyAH_Cupin_dom"/>
</dbReference>
<reference evidence="3" key="1">
    <citation type="journal article" date="2019" name="Int. J. Syst. Evol. Microbiol.">
        <title>The Global Catalogue of Microorganisms (GCM) 10K type strain sequencing project: providing services to taxonomists for standard genome sequencing and annotation.</title>
        <authorList>
            <consortium name="The Broad Institute Genomics Platform"/>
            <consortium name="The Broad Institute Genome Sequencing Center for Infectious Disease"/>
            <person name="Wu L."/>
            <person name="Ma J."/>
        </authorList>
    </citation>
    <scope>NUCLEOTIDE SEQUENCE [LARGE SCALE GENOMIC DNA]</scope>
    <source>
        <strain evidence="3">CCUG 54523</strain>
    </source>
</reference>
<dbReference type="Proteomes" id="UP001597055">
    <property type="component" value="Unassembled WGS sequence"/>
</dbReference>
<gene>
    <name evidence="2" type="ORF">ACFQ0P_07960</name>
</gene>
<dbReference type="SUPFAM" id="SSF51182">
    <property type="entry name" value="RmlC-like cupins"/>
    <property type="match status" value="1"/>
</dbReference>
<accession>A0ABW3AH97</accession>
<name>A0ABW3AH97_9MICO</name>
<evidence type="ECO:0000259" key="1">
    <source>
        <dbReference type="Pfam" id="PF05899"/>
    </source>
</evidence>